<sequence length="837" mass="91115">MASGSNREVAFGRRTARPATTETLLPKGRSETAKFGRRAMKDAGLSSVRPPVPYSNRLSGFAGGLLKRDAEGCQSDDEDDTPSVFRRATNPRAPRLGTAQDPISERIGSALSTELRRLVFGDAPGYPSGWRQGFCFADCGVPYCLVQARGGPCGVLAAVMAFMLKLMREEFPAGDGGLATIASPSDRVLSSRGAMADILWGIAESSTGVVYLVHNLRSIERPQRASVSTLTGKAEVITALEASTLYEQYSRDTGLISFVYSALLTRGLDSVREDTDDPERVTMLGDHGYCTQELVNLLLVGRAASNTFDGYRDLDGLTLRGIQAASCPIGLLSLYEHFKCLEVGEKLKHPTAGIWLVCAESHYSLLYAIGPNVDSDVVELRYFDQLMADEGEYRITLRRPSRGTVEPPRGLLRALVTIKTQSGAEELSRLYALAGAAIEATAAEGDVPAARQLVARMESEGDVTANHKSFNDSRRSDKFPRLPIPLSVYSALARGLASQGRGADCARLWDHVTKWRLLKPDSDFFEASLHCGATAKDPDLATRLLSEAEAHGVHLSHLARSHALGAVAHSRKHSRTAWELYSSMVSSREPIACITFDRALTACSTNRWHNAVLSIVRSAEQCACQLSEAAIAHAIRAFRGARPSSEEVAVSAAAAELRLRNAWGVIREDHRMTLRQMNAFVEVYCSLGYWQEAVSLVLSARERWPWMGDGAKTEESGCDGGGYANVHTFKPILAAVQGESFEEYFAVWDAMVLDCSVTPTPELMKEALPHALVRQTSVFPSFGGMRTSMASGVVQLLELAYSRGIAISQDQLDQLRRDASHVPAVQQLVRICTHLKG</sequence>
<comment type="similarity">
    <text evidence="1">Belongs to the MINDY deubiquitinase family. FAM188 subfamily.</text>
</comment>
<dbReference type="AlphaFoldDB" id="A0A7J6UDT3"/>
<proteinExistence type="inferred from homology"/>
<gene>
    <name evidence="4" type="ORF">FOZ63_005114</name>
</gene>
<accession>A0A7J6UDT3</accession>
<dbReference type="GO" id="GO:0006508">
    <property type="term" value="P:proteolysis"/>
    <property type="evidence" value="ECO:0007669"/>
    <property type="project" value="UniProtKB-KW"/>
</dbReference>
<dbReference type="InterPro" id="IPR011990">
    <property type="entry name" value="TPR-like_helical_dom_sf"/>
</dbReference>
<dbReference type="EMBL" id="JABANO010004306">
    <property type="protein sequence ID" value="KAF4755392.1"/>
    <property type="molecule type" value="Genomic_DNA"/>
</dbReference>
<reference evidence="4 5" key="1">
    <citation type="submission" date="2020-04" db="EMBL/GenBank/DDBJ databases">
        <title>Perkinsus olseni comparative genomics.</title>
        <authorList>
            <person name="Bogema D.R."/>
        </authorList>
    </citation>
    <scope>NUCLEOTIDE SEQUENCE [LARGE SCALE GENOMIC DNA]</scope>
    <source>
        <strain evidence="4 5">ATCC PRA-207</strain>
    </source>
</reference>
<feature type="region of interest" description="Disordered" evidence="2">
    <location>
        <begin position="1"/>
        <end position="49"/>
    </location>
</feature>
<name>A0A7J6UDT3_PEROL</name>
<evidence type="ECO:0000259" key="3">
    <source>
        <dbReference type="SMART" id="SM01174"/>
    </source>
</evidence>
<comment type="caution">
    <text evidence="4">The sequence shown here is derived from an EMBL/GenBank/DDBJ whole genome shotgun (WGS) entry which is preliminary data.</text>
</comment>
<evidence type="ECO:0000313" key="5">
    <source>
        <dbReference type="Proteomes" id="UP000553632"/>
    </source>
</evidence>
<evidence type="ECO:0000256" key="1">
    <source>
        <dbReference type="ARBA" id="ARBA00011074"/>
    </source>
</evidence>
<feature type="domain" description="Deubiquitinating enzyme MINDY-3/4 conserved" evidence="3">
    <location>
        <begin position="116"/>
        <end position="401"/>
    </location>
</feature>
<evidence type="ECO:0000256" key="2">
    <source>
        <dbReference type="SAM" id="MobiDB-lite"/>
    </source>
</evidence>
<dbReference type="SMART" id="SM01174">
    <property type="entry name" value="DUF4205"/>
    <property type="match status" value="1"/>
</dbReference>
<dbReference type="Pfam" id="PF13898">
    <property type="entry name" value="MINDY-3_4_CD"/>
    <property type="match status" value="1"/>
</dbReference>
<organism evidence="4 5">
    <name type="scientific">Perkinsus olseni</name>
    <name type="common">Perkinsus atlanticus</name>
    <dbReference type="NCBI Taxonomy" id="32597"/>
    <lineage>
        <taxon>Eukaryota</taxon>
        <taxon>Sar</taxon>
        <taxon>Alveolata</taxon>
        <taxon>Perkinsozoa</taxon>
        <taxon>Perkinsea</taxon>
        <taxon>Perkinsida</taxon>
        <taxon>Perkinsidae</taxon>
        <taxon>Perkinsus</taxon>
    </lineage>
</organism>
<evidence type="ECO:0000313" key="4">
    <source>
        <dbReference type="EMBL" id="KAF4755392.1"/>
    </source>
</evidence>
<dbReference type="InterPro" id="IPR039785">
    <property type="entry name" value="MINY3/4"/>
</dbReference>
<feature type="region of interest" description="Disordered" evidence="2">
    <location>
        <begin position="70"/>
        <end position="99"/>
    </location>
</feature>
<protein>
    <recommendedName>
        <fullName evidence="3">Deubiquitinating enzyme MINDY-3/4 conserved domain-containing protein</fullName>
    </recommendedName>
</protein>
<dbReference type="Proteomes" id="UP000553632">
    <property type="component" value="Unassembled WGS sequence"/>
</dbReference>
<keyword evidence="5" id="KW-1185">Reference proteome</keyword>
<dbReference type="InterPro" id="IPR025257">
    <property type="entry name" value="MINDY-3/4_CD"/>
</dbReference>
<dbReference type="GO" id="GO:0071108">
    <property type="term" value="P:protein K48-linked deubiquitination"/>
    <property type="evidence" value="ECO:0007669"/>
    <property type="project" value="InterPro"/>
</dbReference>
<dbReference type="PANTHER" id="PTHR12473:SF8">
    <property type="entry name" value="UBIQUITIN CARBOXYL-TERMINAL HYDROLASE MINDY-4-RELATED"/>
    <property type="match status" value="1"/>
</dbReference>
<dbReference type="GO" id="GO:0004843">
    <property type="term" value="F:cysteine-type deubiquitinase activity"/>
    <property type="evidence" value="ECO:0007669"/>
    <property type="project" value="UniProtKB-EC"/>
</dbReference>
<dbReference type="PANTHER" id="PTHR12473">
    <property type="entry name" value="UBIQUITIN CARBOXYL-TERMINAL HYDROLASE MINDY-4-RELATED"/>
    <property type="match status" value="1"/>
</dbReference>
<dbReference type="GO" id="GO:1990380">
    <property type="term" value="F:K48-linked deubiquitinase activity"/>
    <property type="evidence" value="ECO:0007669"/>
    <property type="project" value="InterPro"/>
</dbReference>
<dbReference type="Gene3D" id="1.25.40.10">
    <property type="entry name" value="Tetratricopeptide repeat domain"/>
    <property type="match status" value="1"/>
</dbReference>